<accession>A0A6J6MZ15</accession>
<proteinExistence type="predicted"/>
<sequence length="393" mass="42491">MNPITKRHRRLFAMLYFTFGLGIMSWVPRFSEVKQNLGLSNGEFGTIISTGAFGVFFALLIIGHVVHAYGVRIVLIISGLWMFIAIAAITWITSPVYFLLFNMTIGGSISAFNTAITAQAIAMEKELKRSYLPKMSGCFAVGTLATTLLAGIAAKFISVQIHAGVISAISVLLLFYIVKELNVILIPANKSDAARDAVRFAQFFTSFKIDWIVNLGLLFGSLLAFSAGDWASIYTREELGLSKSLAVIPFFIFTIGIITGQLQYARFEKKFSMVKLVKWGGIIGGVGMAIGVVTGRWVSDYSIWAGVGIASAGFLIGGLGCSFIGSIFVSQATRRSKLPASVVIAQMNSVNTLIVFVAKTIVSLTAQLTSVTVALLVPCLLLVFTGVFLRKEN</sequence>
<feature type="transmembrane region" description="Helical" evidence="5">
    <location>
        <begin position="276"/>
        <end position="297"/>
    </location>
</feature>
<name>A0A6J6MZ15_9ZZZZ</name>
<feature type="transmembrane region" description="Helical" evidence="5">
    <location>
        <begin position="47"/>
        <end position="66"/>
    </location>
</feature>
<evidence type="ECO:0000256" key="2">
    <source>
        <dbReference type="ARBA" id="ARBA00022692"/>
    </source>
</evidence>
<dbReference type="Pfam" id="PF07690">
    <property type="entry name" value="MFS_1"/>
    <property type="match status" value="1"/>
</dbReference>
<dbReference type="GO" id="GO:0022857">
    <property type="term" value="F:transmembrane transporter activity"/>
    <property type="evidence" value="ECO:0007669"/>
    <property type="project" value="InterPro"/>
</dbReference>
<dbReference type="GO" id="GO:0016020">
    <property type="term" value="C:membrane"/>
    <property type="evidence" value="ECO:0007669"/>
    <property type="project" value="UniProtKB-SubCell"/>
</dbReference>
<dbReference type="EMBL" id="CAEZXH010000014">
    <property type="protein sequence ID" value="CAB4679147.1"/>
    <property type="molecule type" value="Genomic_DNA"/>
</dbReference>
<dbReference type="InterPro" id="IPR051788">
    <property type="entry name" value="MFS_Transporter"/>
</dbReference>
<feature type="transmembrane region" description="Helical" evidence="5">
    <location>
        <begin position="135"/>
        <end position="153"/>
    </location>
</feature>
<feature type="transmembrane region" description="Helical" evidence="5">
    <location>
        <begin position="159"/>
        <end position="178"/>
    </location>
</feature>
<keyword evidence="3 5" id="KW-1133">Transmembrane helix</keyword>
<feature type="transmembrane region" description="Helical" evidence="5">
    <location>
        <begin position="98"/>
        <end position="123"/>
    </location>
</feature>
<dbReference type="Gene3D" id="1.20.1250.20">
    <property type="entry name" value="MFS general substrate transporter like domains"/>
    <property type="match status" value="1"/>
</dbReference>
<evidence type="ECO:0000256" key="1">
    <source>
        <dbReference type="ARBA" id="ARBA00004141"/>
    </source>
</evidence>
<dbReference type="InterPro" id="IPR036259">
    <property type="entry name" value="MFS_trans_sf"/>
</dbReference>
<feature type="transmembrane region" description="Helical" evidence="5">
    <location>
        <begin position="245"/>
        <end position="264"/>
    </location>
</feature>
<comment type="subcellular location">
    <subcellularLocation>
        <location evidence="1">Membrane</location>
        <topology evidence="1">Multi-pass membrane protein</topology>
    </subcellularLocation>
</comment>
<feature type="transmembrane region" description="Helical" evidence="5">
    <location>
        <begin position="12"/>
        <end position="27"/>
    </location>
</feature>
<protein>
    <submittedName>
        <fullName evidence="6">Unannotated protein</fullName>
    </submittedName>
</protein>
<evidence type="ECO:0000313" key="6">
    <source>
        <dbReference type="EMBL" id="CAB4679147.1"/>
    </source>
</evidence>
<dbReference type="InterPro" id="IPR011701">
    <property type="entry name" value="MFS"/>
</dbReference>
<gene>
    <name evidence="6" type="ORF">UFOPK2360_00406</name>
</gene>
<dbReference type="SUPFAM" id="SSF103473">
    <property type="entry name" value="MFS general substrate transporter"/>
    <property type="match status" value="1"/>
</dbReference>
<reference evidence="6" key="1">
    <citation type="submission" date="2020-05" db="EMBL/GenBank/DDBJ databases">
        <authorList>
            <person name="Chiriac C."/>
            <person name="Salcher M."/>
            <person name="Ghai R."/>
            <person name="Kavagutti S V."/>
        </authorList>
    </citation>
    <scope>NUCLEOTIDE SEQUENCE</scope>
</reference>
<evidence type="ECO:0000256" key="4">
    <source>
        <dbReference type="ARBA" id="ARBA00023136"/>
    </source>
</evidence>
<organism evidence="6">
    <name type="scientific">freshwater metagenome</name>
    <dbReference type="NCBI Taxonomy" id="449393"/>
    <lineage>
        <taxon>unclassified sequences</taxon>
        <taxon>metagenomes</taxon>
        <taxon>ecological metagenomes</taxon>
    </lineage>
</organism>
<feature type="transmembrane region" description="Helical" evidence="5">
    <location>
        <begin position="368"/>
        <end position="389"/>
    </location>
</feature>
<dbReference type="PANTHER" id="PTHR23514:SF13">
    <property type="entry name" value="INNER MEMBRANE PROTEIN YBJJ"/>
    <property type="match status" value="1"/>
</dbReference>
<evidence type="ECO:0000256" key="3">
    <source>
        <dbReference type="ARBA" id="ARBA00022989"/>
    </source>
</evidence>
<dbReference type="AlphaFoldDB" id="A0A6J6MZ15"/>
<feature type="transmembrane region" description="Helical" evidence="5">
    <location>
        <begin position="303"/>
        <end position="329"/>
    </location>
</feature>
<keyword evidence="2 5" id="KW-0812">Transmembrane</keyword>
<dbReference type="PANTHER" id="PTHR23514">
    <property type="entry name" value="BYPASS OF STOP CODON PROTEIN 6"/>
    <property type="match status" value="1"/>
</dbReference>
<evidence type="ECO:0000256" key="5">
    <source>
        <dbReference type="SAM" id="Phobius"/>
    </source>
</evidence>
<feature type="transmembrane region" description="Helical" evidence="5">
    <location>
        <begin position="73"/>
        <end position="92"/>
    </location>
</feature>
<keyword evidence="4 5" id="KW-0472">Membrane</keyword>
<feature type="transmembrane region" description="Helical" evidence="5">
    <location>
        <begin position="211"/>
        <end position="233"/>
    </location>
</feature>
<feature type="transmembrane region" description="Helical" evidence="5">
    <location>
        <begin position="341"/>
        <end position="362"/>
    </location>
</feature>